<dbReference type="PROSITE" id="PS50966">
    <property type="entry name" value="ZF_SWIM"/>
    <property type="match status" value="1"/>
</dbReference>
<keyword evidence="6" id="KW-0539">Nucleus</keyword>
<protein>
    <recommendedName>
        <fullName evidence="6">Protein FAR1-RELATED SEQUENCE</fullName>
    </recommendedName>
</protein>
<keyword evidence="3 5" id="KW-0863">Zinc-finger</keyword>
<proteinExistence type="inferred from homology"/>
<evidence type="ECO:0000256" key="1">
    <source>
        <dbReference type="ARBA" id="ARBA00005889"/>
    </source>
</evidence>
<evidence type="ECO:0000259" key="7">
    <source>
        <dbReference type="PROSITE" id="PS50966"/>
    </source>
</evidence>
<evidence type="ECO:0000256" key="2">
    <source>
        <dbReference type="ARBA" id="ARBA00022723"/>
    </source>
</evidence>
<dbReference type="AlphaFoldDB" id="A0AAV0YEZ8"/>
<evidence type="ECO:0000313" key="9">
    <source>
        <dbReference type="Proteomes" id="UP001157006"/>
    </source>
</evidence>
<accession>A0AAV0YEZ8</accession>
<organism evidence="8 9">
    <name type="scientific">Vicia faba</name>
    <name type="common">Broad bean</name>
    <name type="synonym">Faba vulgaris</name>
    <dbReference type="NCBI Taxonomy" id="3906"/>
    <lineage>
        <taxon>Eukaryota</taxon>
        <taxon>Viridiplantae</taxon>
        <taxon>Streptophyta</taxon>
        <taxon>Embryophyta</taxon>
        <taxon>Tracheophyta</taxon>
        <taxon>Spermatophyta</taxon>
        <taxon>Magnoliopsida</taxon>
        <taxon>eudicotyledons</taxon>
        <taxon>Gunneridae</taxon>
        <taxon>Pentapetalae</taxon>
        <taxon>rosids</taxon>
        <taxon>fabids</taxon>
        <taxon>Fabales</taxon>
        <taxon>Fabaceae</taxon>
        <taxon>Papilionoideae</taxon>
        <taxon>50 kb inversion clade</taxon>
        <taxon>NPAAA clade</taxon>
        <taxon>Hologalegina</taxon>
        <taxon>IRL clade</taxon>
        <taxon>Fabeae</taxon>
        <taxon>Vicia</taxon>
    </lineage>
</organism>
<dbReference type="InterPro" id="IPR007527">
    <property type="entry name" value="Znf_SWIM"/>
</dbReference>
<dbReference type="PANTHER" id="PTHR31669">
    <property type="entry name" value="PROTEIN FAR1-RELATED SEQUENCE 10-RELATED"/>
    <property type="match status" value="1"/>
</dbReference>
<evidence type="ECO:0000256" key="3">
    <source>
        <dbReference type="ARBA" id="ARBA00022771"/>
    </source>
</evidence>
<comment type="function">
    <text evidence="6">Putative transcription activator involved in regulating light control of development.</text>
</comment>
<evidence type="ECO:0000256" key="4">
    <source>
        <dbReference type="ARBA" id="ARBA00022833"/>
    </source>
</evidence>
<dbReference type="SMART" id="SM00575">
    <property type="entry name" value="ZnF_PMZ"/>
    <property type="match status" value="1"/>
</dbReference>
<evidence type="ECO:0000313" key="8">
    <source>
        <dbReference type="EMBL" id="CAI8583438.1"/>
    </source>
</evidence>
<dbReference type="PANTHER" id="PTHR31669:SF281">
    <property type="entry name" value="PROTEIN FAR1-RELATED SEQUENCE"/>
    <property type="match status" value="1"/>
</dbReference>
<dbReference type="InterPro" id="IPR031052">
    <property type="entry name" value="FHY3/FAR1"/>
</dbReference>
<dbReference type="Pfam" id="PF04434">
    <property type="entry name" value="SWIM"/>
    <property type="match status" value="1"/>
</dbReference>
<sequence length="273" mass="31976">MRSFQLSESFNSELKNHLKSDLNLVQFFTHFERVVSKQRNNESEAVYESRHELPKLKMKRAPMLIQAGNIYTPTIFEEFQEEYEEYLGTCVKNLEEGSYVVTNYDNSKERTVIGNLVDQKVECDCHKFETYGILCSHALKVLDVMNIKLIPQHYILKRWTRDARLGSNQDLKRQHIELDIKAHFMQRYNELCPRIVKLINKASESHETYTFLSKVYEESDRTIDYMLAKKFVAGESLDMRHASMSIGNEKIDSNVETVDVGGEKSIKKLRLFK</sequence>
<dbReference type="GO" id="GO:0005634">
    <property type="term" value="C:nucleus"/>
    <property type="evidence" value="ECO:0007669"/>
    <property type="project" value="UniProtKB-SubCell"/>
</dbReference>
<dbReference type="InterPro" id="IPR006564">
    <property type="entry name" value="Znf_PMZ"/>
</dbReference>
<comment type="caution">
    <text evidence="8">The sequence shown here is derived from an EMBL/GenBank/DDBJ whole genome shotgun (WGS) entry which is preliminary data.</text>
</comment>
<evidence type="ECO:0000256" key="5">
    <source>
        <dbReference type="PROSITE-ProRule" id="PRU00325"/>
    </source>
</evidence>
<keyword evidence="2 6" id="KW-0479">Metal-binding</keyword>
<dbReference type="Proteomes" id="UP001157006">
    <property type="component" value="Unassembled WGS sequence"/>
</dbReference>
<dbReference type="GO" id="GO:0008270">
    <property type="term" value="F:zinc ion binding"/>
    <property type="evidence" value="ECO:0007669"/>
    <property type="project" value="UniProtKB-UniRule"/>
</dbReference>
<comment type="similarity">
    <text evidence="1 6">Belongs to the FHY3/FAR1 family.</text>
</comment>
<comment type="subcellular location">
    <subcellularLocation>
        <location evidence="6">Nucleus</location>
    </subcellularLocation>
</comment>
<dbReference type="GO" id="GO:0006355">
    <property type="term" value="P:regulation of DNA-templated transcription"/>
    <property type="evidence" value="ECO:0007669"/>
    <property type="project" value="UniProtKB-UniRule"/>
</dbReference>
<dbReference type="EMBL" id="CATIWC010000691">
    <property type="protein sequence ID" value="CAI8583438.1"/>
    <property type="molecule type" value="Genomic_DNA"/>
</dbReference>
<reference evidence="8 9" key="1">
    <citation type="submission" date="2023-01" db="EMBL/GenBank/DDBJ databases">
        <authorList>
            <person name="Kreplak J."/>
        </authorList>
    </citation>
    <scope>NUCLEOTIDE SEQUENCE [LARGE SCALE GENOMIC DNA]</scope>
</reference>
<evidence type="ECO:0000256" key="6">
    <source>
        <dbReference type="RuleBase" id="RU367018"/>
    </source>
</evidence>
<name>A0AAV0YEZ8_VICFA</name>
<keyword evidence="9" id="KW-1185">Reference proteome</keyword>
<feature type="domain" description="SWIM-type" evidence="7">
    <location>
        <begin position="99"/>
        <end position="146"/>
    </location>
</feature>
<keyword evidence="4 6" id="KW-0862">Zinc</keyword>
<gene>
    <name evidence="8" type="ORF">VFH_U027360</name>
</gene>